<dbReference type="InterPro" id="IPR050678">
    <property type="entry name" value="DNA_Partitioning_ATPase"/>
</dbReference>
<keyword evidence="3" id="KW-1185">Reference proteome</keyword>
<dbReference type="RefSeq" id="WP_324669738.1">
    <property type="nucleotide sequence ID" value="NZ_CP141614.1"/>
</dbReference>
<accession>A0ABZ1BRX3</accession>
<proteinExistence type="predicted"/>
<dbReference type="Gene3D" id="3.40.50.300">
    <property type="entry name" value="P-loop containing nucleotide triphosphate hydrolases"/>
    <property type="match status" value="1"/>
</dbReference>
<feature type="domain" description="AAA" evidence="1">
    <location>
        <begin position="3"/>
        <end position="177"/>
    </location>
</feature>
<dbReference type="SUPFAM" id="SSF52540">
    <property type="entry name" value="P-loop containing nucleoside triphosphate hydrolases"/>
    <property type="match status" value="1"/>
</dbReference>
<gene>
    <name evidence="2" type="ORF">VLY81_03990</name>
</gene>
<dbReference type="CDD" id="cd02042">
    <property type="entry name" value="ParAB_family"/>
    <property type="match status" value="1"/>
</dbReference>
<dbReference type="Pfam" id="PF13614">
    <property type="entry name" value="AAA_31"/>
    <property type="match status" value="1"/>
</dbReference>
<protein>
    <submittedName>
        <fullName evidence="2">ParA family protein</fullName>
    </submittedName>
</protein>
<sequence length="271" mass="29651">MGRLIAVVNQKGGVAKTTSIYHLGVGLARLGRRVLWVDLDPQAALSAWCGVSTGDDGQPGTYHGLLSRMPVERLLVEDRHGPHLVPAGLELSLAELELVGQIAPERRLARLLGPVRDRYDYILVDTQPSLGLLTQNALVAADEVLIPVACEYLAVRVLSVVMRALARVRVQANSQLRVAGILPTLYDGRTRHAREALEQIRSRFGQRSSVFEWPVVRSVRFAEAAARGLSIWEIAPDHPGGRAYESVAMALDGRQVAPVAIPEWEEDEAPQ</sequence>
<dbReference type="InterPro" id="IPR025669">
    <property type="entry name" value="AAA_dom"/>
</dbReference>
<evidence type="ECO:0000313" key="2">
    <source>
        <dbReference type="EMBL" id="WRP15336.1"/>
    </source>
</evidence>
<evidence type="ECO:0000259" key="1">
    <source>
        <dbReference type="Pfam" id="PF13614"/>
    </source>
</evidence>
<organism evidence="2 3">
    <name type="scientific">Geochorda subterranea</name>
    <dbReference type="NCBI Taxonomy" id="3109564"/>
    <lineage>
        <taxon>Bacteria</taxon>
        <taxon>Bacillati</taxon>
        <taxon>Bacillota</taxon>
        <taxon>Limnochordia</taxon>
        <taxon>Limnochordales</taxon>
        <taxon>Geochordaceae</taxon>
        <taxon>Geochorda</taxon>
    </lineage>
</organism>
<dbReference type="EMBL" id="CP141614">
    <property type="protein sequence ID" value="WRP15336.1"/>
    <property type="molecule type" value="Genomic_DNA"/>
</dbReference>
<dbReference type="InterPro" id="IPR027417">
    <property type="entry name" value="P-loop_NTPase"/>
</dbReference>
<name>A0ABZ1BRX3_9FIRM</name>
<dbReference type="Proteomes" id="UP001333102">
    <property type="component" value="Chromosome"/>
</dbReference>
<dbReference type="PANTHER" id="PTHR13696">
    <property type="entry name" value="P-LOOP CONTAINING NUCLEOSIDE TRIPHOSPHATE HYDROLASE"/>
    <property type="match status" value="1"/>
</dbReference>
<evidence type="ECO:0000313" key="3">
    <source>
        <dbReference type="Proteomes" id="UP001333102"/>
    </source>
</evidence>
<dbReference type="PANTHER" id="PTHR13696:SF99">
    <property type="entry name" value="COBYRINIC ACID AC-DIAMIDE SYNTHASE"/>
    <property type="match status" value="1"/>
</dbReference>
<reference evidence="3" key="1">
    <citation type="submission" date="2023-12" db="EMBL/GenBank/DDBJ databases">
        <title>Novel isolates from deep terrestrial aquifers shed light on the physiology and ecology of the class Limnochordia.</title>
        <authorList>
            <person name="Karnachuk O.V."/>
            <person name="Lukina A.P."/>
            <person name="Avakyan M.R."/>
            <person name="Kadnikov V."/>
            <person name="Begmatov S."/>
            <person name="Beletsky A.V."/>
            <person name="Mardanov A.V."/>
            <person name="Ravin N.V."/>
        </authorList>
    </citation>
    <scope>NUCLEOTIDE SEQUENCE [LARGE SCALE GENOMIC DNA]</scope>
    <source>
        <strain evidence="3">LN</strain>
    </source>
</reference>